<reference evidence="4 5" key="1">
    <citation type="submission" date="2024-09" db="EMBL/GenBank/DDBJ databases">
        <authorList>
            <person name="Ruan L."/>
        </authorList>
    </citation>
    <scope>NUCLEOTIDE SEQUENCE [LARGE SCALE GENOMIC DNA]</scope>
    <source>
        <strain evidence="4 5">D33</strain>
    </source>
</reference>
<feature type="compositionally biased region" description="Low complexity" evidence="1">
    <location>
        <begin position="146"/>
        <end position="193"/>
    </location>
</feature>
<feature type="compositionally biased region" description="Polar residues" evidence="1">
    <location>
        <begin position="31"/>
        <end position="42"/>
    </location>
</feature>
<dbReference type="EMBL" id="JBHILM010000004">
    <property type="protein sequence ID" value="MFB5680263.1"/>
    <property type="molecule type" value="Genomic_DNA"/>
</dbReference>
<keyword evidence="5" id="KW-1185">Reference proteome</keyword>
<proteinExistence type="predicted"/>
<dbReference type="Proteomes" id="UP001580407">
    <property type="component" value="Unassembled WGS sequence"/>
</dbReference>
<keyword evidence="2" id="KW-0732">Signal</keyword>
<feature type="compositionally biased region" description="Low complexity" evidence="1">
    <location>
        <begin position="84"/>
        <end position="117"/>
    </location>
</feature>
<sequence length="320" mass="32093">MPHGKRKQWLLPTVFVLLLSLLLLAGCTTGENKTDTSNQTETVAPEDQASAASSGGEAAKSPAGSEVAADDTAKEAVSMEDAADQTAAATDSSPASKESGEAASVSKESKADSSSQARVAKPGSGSDDNAGAGTKTDTSPERKEGASAGSAGAAGTSASATKAPAKSATGSGSSSSEGGSSASTGSAAAQKGGITEPAVTDSEPVQNTVTLSIAGDEETGTIMPATSVELQAGDTALEVLKRVTRSNGIQMEYKGAKAVAYIEGIDNLYEFDHGPKSGWMFRINGQFPSVGAGAYTLKVGDRIEWLYTLDLGADIGAKSN</sequence>
<accession>A0ABV5B3K8</accession>
<organism evidence="4 5">
    <name type="scientific">Paenibacillus terreus</name>
    <dbReference type="NCBI Taxonomy" id="1387834"/>
    <lineage>
        <taxon>Bacteria</taxon>
        <taxon>Bacillati</taxon>
        <taxon>Bacillota</taxon>
        <taxon>Bacilli</taxon>
        <taxon>Bacillales</taxon>
        <taxon>Paenibacillaceae</taxon>
        <taxon>Paenibacillus</taxon>
    </lineage>
</organism>
<comment type="caution">
    <text evidence="4">The sequence shown here is derived from an EMBL/GenBank/DDBJ whole genome shotgun (WGS) entry which is preliminary data.</text>
</comment>
<feature type="signal peptide" evidence="2">
    <location>
        <begin position="1"/>
        <end position="25"/>
    </location>
</feature>
<feature type="compositionally biased region" description="Low complexity" evidence="1">
    <location>
        <begin position="49"/>
        <end position="65"/>
    </location>
</feature>
<dbReference type="RefSeq" id="WP_375524080.1">
    <property type="nucleotide sequence ID" value="NZ_JBHILM010000004.1"/>
</dbReference>
<gene>
    <name evidence="4" type="ORF">ACE3NQ_04930</name>
</gene>
<dbReference type="InterPro" id="IPR027954">
    <property type="entry name" value="Transcobalamin-like_C"/>
</dbReference>
<dbReference type="PROSITE" id="PS51257">
    <property type="entry name" value="PROKAR_LIPOPROTEIN"/>
    <property type="match status" value="1"/>
</dbReference>
<feature type="chain" id="PRO_5045572179" evidence="2">
    <location>
        <begin position="26"/>
        <end position="320"/>
    </location>
</feature>
<protein>
    <submittedName>
        <fullName evidence="4">DUF4430 domain-containing protein</fullName>
    </submittedName>
</protein>
<evidence type="ECO:0000259" key="3">
    <source>
        <dbReference type="Pfam" id="PF14478"/>
    </source>
</evidence>
<name>A0ABV5B3K8_9BACL</name>
<evidence type="ECO:0000256" key="2">
    <source>
        <dbReference type="SAM" id="SignalP"/>
    </source>
</evidence>
<evidence type="ECO:0000313" key="5">
    <source>
        <dbReference type="Proteomes" id="UP001580407"/>
    </source>
</evidence>
<feature type="region of interest" description="Disordered" evidence="1">
    <location>
        <begin position="31"/>
        <end position="206"/>
    </location>
</feature>
<dbReference type="Pfam" id="PF14478">
    <property type="entry name" value="DUF4430"/>
    <property type="match status" value="1"/>
</dbReference>
<dbReference type="Gene3D" id="2.170.130.30">
    <property type="match status" value="1"/>
</dbReference>
<evidence type="ECO:0000256" key="1">
    <source>
        <dbReference type="SAM" id="MobiDB-lite"/>
    </source>
</evidence>
<feature type="domain" description="Transcobalamin-like C-terminal" evidence="3">
    <location>
        <begin position="233"/>
        <end position="308"/>
    </location>
</feature>
<evidence type="ECO:0000313" key="4">
    <source>
        <dbReference type="EMBL" id="MFB5680263.1"/>
    </source>
</evidence>